<dbReference type="Proteomes" id="UP000594800">
    <property type="component" value="Chromosome"/>
</dbReference>
<evidence type="ECO:0008006" key="3">
    <source>
        <dbReference type="Google" id="ProtNLM"/>
    </source>
</evidence>
<gene>
    <name evidence="1" type="ORF">I0K15_12050</name>
</gene>
<dbReference type="AlphaFoldDB" id="A0A7S9QBC9"/>
<dbReference type="RefSeq" id="WP_196101761.1">
    <property type="nucleotide sequence ID" value="NZ_CP064942.1"/>
</dbReference>
<sequence length="182" mass="18342">MLKTILIGATAALTLAACSPNRTGSESVVSSRDVGLRSTVERCRVLEVREVTIRDEQEAGISAGVGGLAGGGIGAALGNQVGGGSGNELATGLGILAGVVAGGALGEQLDDARGTRTGLEYSVIDQRGQEVVLVQEFLPGDRVAQAGETCRIQVASNGRARVLPGEQLPGAVNAPAQTVVIR</sequence>
<dbReference type="PROSITE" id="PS51257">
    <property type="entry name" value="PROKAR_LIPOPROTEIN"/>
    <property type="match status" value="1"/>
</dbReference>
<keyword evidence="2" id="KW-1185">Reference proteome</keyword>
<dbReference type="EMBL" id="CP064942">
    <property type="protein sequence ID" value="QPH52550.1"/>
    <property type="molecule type" value="Genomic_DNA"/>
</dbReference>
<organism evidence="1 2">
    <name type="scientific">Pontivivens ytuae</name>
    <dbReference type="NCBI Taxonomy" id="2789856"/>
    <lineage>
        <taxon>Bacteria</taxon>
        <taxon>Pseudomonadati</taxon>
        <taxon>Pseudomonadota</taxon>
        <taxon>Alphaproteobacteria</taxon>
        <taxon>Rhodobacterales</taxon>
        <taxon>Paracoccaceae</taxon>
        <taxon>Pontivivens</taxon>
    </lineage>
</organism>
<name>A0A7S9QBC9_9RHOB</name>
<evidence type="ECO:0000313" key="2">
    <source>
        <dbReference type="Proteomes" id="UP000594800"/>
    </source>
</evidence>
<evidence type="ECO:0000313" key="1">
    <source>
        <dbReference type="EMBL" id="QPH52550.1"/>
    </source>
</evidence>
<dbReference type="KEGG" id="poz:I0K15_12050"/>
<proteinExistence type="predicted"/>
<accession>A0A7S9QBC9</accession>
<protein>
    <recommendedName>
        <fullName evidence="3">17 kDa surface antigen</fullName>
    </recommendedName>
</protein>
<reference evidence="1 2" key="1">
    <citation type="submission" date="2020-11" db="EMBL/GenBank/DDBJ databases">
        <title>Description of Pontivivens ytuae sp. nov. isolated from deep sea sediment of Mariana Trench.</title>
        <authorList>
            <person name="Wang Z."/>
            <person name="Sun Q.-L."/>
            <person name="Xu X.-D."/>
            <person name="Tang Y.-Z."/>
            <person name="Zhang J."/>
        </authorList>
    </citation>
    <scope>NUCLEOTIDE SEQUENCE [LARGE SCALE GENOMIC DNA]</scope>
    <source>
        <strain evidence="1 2">MT2928</strain>
    </source>
</reference>